<organism evidence="1 2">
    <name type="scientific">Morus notabilis</name>
    <dbReference type="NCBI Taxonomy" id="981085"/>
    <lineage>
        <taxon>Eukaryota</taxon>
        <taxon>Viridiplantae</taxon>
        <taxon>Streptophyta</taxon>
        <taxon>Embryophyta</taxon>
        <taxon>Tracheophyta</taxon>
        <taxon>Spermatophyta</taxon>
        <taxon>Magnoliopsida</taxon>
        <taxon>eudicotyledons</taxon>
        <taxon>Gunneridae</taxon>
        <taxon>Pentapetalae</taxon>
        <taxon>rosids</taxon>
        <taxon>fabids</taxon>
        <taxon>Rosales</taxon>
        <taxon>Moraceae</taxon>
        <taxon>Moreae</taxon>
        <taxon>Morus</taxon>
    </lineage>
</organism>
<reference evidence="2" key="1">
    <citation type="submission" date="2013-01" db="EMBL/GenBank/DDBJ databases">
        <title>Draft Genome Sequence of a Mulberry Tree, Morus notabilis C.K. Schneid.</title>
        <authorList>
            <person name="He N."/>
            <person name="Zhao S."/>
        </authorList>
    </citation>
    <scope>NUCLEOTIDE SEQUENCE</scope>
</reference>
<dbReference type="AlphaFoldDB" id="W9QQS3"/>
<evidence type="ECO:0000313" key="1">
    <source>
        <dbReference type="EMBL" id="EXB36692.1"/>
    </source>
</evidence>
<evidence type="ECO:0000313" key="2">
    <source>
        <dbReference type="Proteomes" id="UP000030645"/>
    </source>
</evidence>
<sequence length="61" mass="6759">MGSRKRKAQPLWYPVLPKLPLEEKLNEAPALNPLPLSVASLLKLVVLMSAPSLDIKNQELV</sequence>
<keyword evidence="2" id="KW-1185">Reference proteome</keyword>
<accession>W9QQS3</accession>
<proteinExistence type="predicted"/>
<protein>
    <submittedName>
        <fullName evidence="1">Uncharacterized protein</fullName>
    </submittedName>
</protein>
<gene>
    <name evidence="1" type="ORF">L484_016943</name>
</gene>
<dbReference type="Proteomes" id="UP000030645">
    <property type="component" value="Unassembled WGS sequence"/>
</dbReference>
<name>W9QQS3_9ROSA</name>
<dbReference type="EMBL" id="KE343588">
    <property type="protein sequence ID" value="EXB36692.1"/>
    <property type="molecule type" value="Genomic_DNA"/>
</dbReference>